<evidence type="ECO:0000256" key="2">
    <source>
        <dbReference type="ARBA" id="ARBA00023125"/>
    </source>
</evidence>
<dbReference type="InterPro" id="IPR009057">
    <property type="entry name" value="Homeodomain-like_sf"/>
</dbReference>
<evidence type="ECO:0000313" key="7">
    <source>
        <dbReference type="Proteomes" id="UP001500822"/>
    </source>
</evidence>
<keyword evidence="2 4" id="KW-0238">DNA-binding</keyword>
<protein>
    <submittedName>
        <fullName evidence="6">TetR/AcrR family transcriptional regulator</fullName>
    </submittedName>
</protein>
<feature type="DNA-binding region" description="H-T-H motif" evidence="4">
    <location>
        <begin position="240"/>
        <end position="259"/>
    </location>
</feature>
<evidence type="ECO:0000256" key="4">
    <source>
        <dbReference type="PROSITE-ProRule" id="PRU00335"/>
    </source>
</evidence>
<evidence type="ECO:0000259" key="5">
    <source>
        <dbReference type="PROSITE" id="PS50977"/>
    </source>
</evidence>
<dbReference type="PROSITE" id="PS50977">
    <property type="entry name" value="HTH_TETR_2"/>
    <property type="match status" value="2"/>
</dbReference>
<feature type="domain" description="HTH tetR-type" evidence="5">
    <location>
        <begin position="18"/>
        <end position="78"/>
    </location>
</feature>
<evidence type="ECO:0000313" key="6">
    <source>
        <dbReference type="EMBL" id="GAA4754386.1"/>
    </source>
</evidence>
<dbReference type="EMBL" id="BAABIE010000013">
    <property type="protein sequence ID" value="GAA4754386.1"/>
    <property type="molecule type" value="Genomic_DNA"/>
</dbReference>
<name>A0ABP8ZE68_9ACTN</name>
<dbReference type="Pfam" id="PF00440">
    <property type="entry name" value="TetR_N"/>
    <property type="match status" value="2"/>
</dbReference>
<dbReference type="Proteomes" id="UP001500822">
    <property type="component" value="Unassembled WGS sequence"/>
</dbReference>
<gene>
    <name evidence="6" type="ORF">GCM10023217_27500</name>
</gene>
<organism evidence="6 7">
    <name type="scientific">Gordonia alkaliphila</name>
    <dbReference type="NCBI Taxonomy" id="1053547"/>
    <lineage>
        <taxon>Bacteria</taxon>
        <taxon>Bacillati</taxon>
        <taxon>Actinomycetota</taxon>
        <taxon>Actinomycetes</taxon>
        <taxon>Mycobacteriales</taxon>
        <taxon>Gordoniaceae</taxon>
        <taxon>Gordonia</taxon>
    </lineage>
</organism>
<dbReference type="Gene3D" id="1.10.357.10">
    <property type="entry name" value="Tetracycline Repressor, domain 2"/>
    <property type="match status" value="2"/>
</dbReference>
<reference evidence="7" key="1">
    <citation type="journal article" date="2019" name="Int. J. Syst. Evol. Microbiol.">
        <title>The Global Catalogue of Microorganisms (GCM) 10K type strain sequencing project: providing services to taxonomists for standard genome sequencing and annotation.</title>
        <authorList>
            <consortium name="The Broad Institute Genomics Platform"/>
            <consortium name="The Broad Institute Genome Sequencing Center for Infectious Disease"/>
            <person name="Wu L."/>
            <person name="Ma J."/>
        </authorList>
    </citation>
    <scope>NUCLEOTIDE SEQUENCE [LARGE SCALE GENOMIC DNA]</scope>
    <source>
        <strain evidence="7">JCM 18077</strain>
    </source>
</reference>
<dbReference type="PANTHER" id="PTHR30055">
    <property type="entry name" value="HTH-TYPE TRANSCRIPTIONAL REGULATOR RUTR"/>
    <property type="match status" value="1"/>
</dbReference>
<feature type="domain" description="HTH tetR-type" evidence="5">
    <location>
        <begin position="217"/>
        <end position="277"/>
    </location>
</feature>
<dbReference type="PRINTS" id="PR00455">
    <property type="entry name" value="HTHTETR"/>
</dbReference>
<dbReference type="PANTHER" id="PTHR30055:SF234">
    <property type="entry name" value="HTH-TYPE TRANSCRIPTIONAL REGULATOR BETI"/>
    <property type="match status" value="1"/>
</dbReference>
<keyword evidence="1" id="KW-0805">Transcription regulation</keyword>
<evidence type="ECO:0000256" key="3">
    <source>
        <dbReference type="ARBA" id="ARBA00023163"/>
    </source>
</evidence>
<sequence>MSPTPPRAPAPTGRVRPPDRREHIVAAATISFSEHGFHGAKLAEIAEIAGVSAPALYRHFANKADLLGAVTRDMSTRVHAALAAVPTQPEAPDAELAAVIDAYLTGVLAHRRHSDVYRWEWQSLSDEDRAFARDLRRASHRRTRDLIGRMRPELTKNQTDTLTDAIYAIASSPANHRATLPRKVIGPLIRNAALAAAHAELPDTPSTPTPAAGLLPTGRRENILTESVLLFAERGFHDVTIDDIGAAVGLPPSGVYRHFPSKQAILVAALQRTSERTTSAITAGLAQSDGPDEAVVRLAEQYARLCVAEPAIVTAYRRCFGALGEEQRAALRRQQRINVDEWSTWLLAARPELPPNAARFLVHAALDVITDLTCHTHPTDAATATAVALAVLQQTPLA</sequence>
<keyword evidence="3" id="KW-0804">Transcription</keyword>
<keyword evidence="7" id="KW-1185">Reference proteome</keyword>
<dbReference type="Gene3D" id="1.10.10.60">
    <property type="entry name" value="Homeodomain-like"/>
    <property type="match status" value="2"/>
</dbReference>
<proteinExistence type="predicted"/>
<comment type="caution">
    <text evidence="6">The sequence shown here is derived from an EMBL/GenBank/DDBJ whole genome shotgun (WGS) entry which is preliminary data.</text>
</comment>
<dbReference type="RefSeq" id="WP_345313938.1">
    <property type="nucleotide sequence ID" value="NZ_BAABIE010000013.1"/>
</dbReference>
<feature type="DNA-binding region" description="H-T-H motif" evidence="4">
    <location>
        <begin position="41"/>
        <end position="60"/>
    </location>
</feature>
<dbReference type="InterPro" id="IPR050109">
    <property type="entry name" value="HTH-type_TetR-like_transc_reg"/>
</dbReference>
<dbReference type="SUPFAM" id="SSF46689">
    <property type="entry name" value="Homeodomain-like"/>
    <property type="match status" value="2"/>
</dbReference>
<accession>A0ABP8ZE68</accession>
<evidence type="ECO:0000256" key="1">
    <source>
        <dbReference type="ARBA" id="ARBA00023015"/>
    </source>
</evidence>
<dbReference type="InterPro" id="IPR001647">
    <property type="entry name" value="HTH_TetR"/>
</dbReference>